<gene>
    <name evidence="2" type="ORF">C491_13267</name>
</gene>
<dbReference type="RefSeq" id="WP_005557008.1">
    <property type="nucleotide sequence ID" value="NZ_AOIB01000027.1"/>
</dbReference>
<keyword evidence="1" id="KW-0472">Membrane</keyword>
<evidence type="ECO:0008006" key="4">
    <source>
        <dbReference type="Google" id="ProtNLM"/>
    </source>
</evidence>
<feature type="transmembrane region" description="Helical" evidence="1">
    <location>
        <begin position="106"/>
        <end position="137"/>
    </location>
</feature>
<feature type="transmembrane region" description="Helical" evidence="1">
    <location>
        <begin position="20"/>
        <end position="37"/>
    </location>
</feature>
<dbReference type="EMBL" id="AOIB01000027">
    <property type="protein sequence ID" value="ELY56511.1"/>
    <property type="molecule type" value="Genomic_DNA"/>
</dbReference>
<dbReference type="Pfam" id="PF17647">
    <property type="entry name" value="DUF5518"/>
    <property type="match status" value="1"/>
</dbReference>
<proteinExistence type="predicted"/>
<dbReference type="eggNOG" id="arCOG08994">
    <property type="taxonomic scope" value="Archaea"/>
</dbReference>
<dbReference type="OrthoDB" id="293423at2157"/>
<comment type="caution">
    <text evidence="2">The sequence shown here is derived from an EMBL/GenBank/DDBJ whole genome shotgun (WGS) entry which is preliminary data.</text>
</comment>
<protein>
    <recommendedName>
        <fullName evidence="4">DUF5518 domain-containing protein</fullName>
    </recommendedName>
</protein>
<feature type="transmembrane region" description="Helical" evidence="1">
    <location>
        <begin position="71"/>
        <end position="94"/>
    </location>
</feature>
<reference evidence="2 3" key="1">
    <citation type="journal article" date="2014" name="PLoS Genet.">
        <title>Phylogenetically driven sequencing of extremely halophilic archaea reveals strategies for static and dynamic osmo-response.</title>
        <authorList>
            <person name="Becker E.A."/>
            <person name="Seitzer P.M."/>
            <person name="Tritt A."/>
            <person name="Larsen D."/>
            <person name="Krusor M."/>
            <person name="Yao A.I."/>
            <person name="Wu D."/>
            <person name="Madern D."/>
            <person name="Eisen J.A."/>
            <person name="Darling A.E."/>
            <person name="Facciotti M.T."/>
        </authorList>
    </citation>
    <scope>NUCLEOTIDE SEQUENCE [LARGE SCALE GENOMIC DNA]</scope>
    <source>
        <strain evidence="2 3">DSM 10524</strain>
    </source>
</reference>
<sequence>MTSLLRSSKNTNFGQFRTAALLGIISIPFTFGVNWVLTPDPVQAMPLFVVCIISGYLYQSQPIKGTHAGMVTGLTGGIPILFWQSGATVVDWWGHSILVDAVGDSWLMVVSSVGAGVVTFGILTVVMVVIGSIGGFIGEWINNRIDRTHPLGSEA</sequence>
<accession>L9X505</accession>
<dbReference type="Proteomes" id="UP000011688">
    <property type="component" value="Unassembled WGS sequence"/>
</dbReference>
<keyword evidence="1" id="KW-1133">Transmembrane helix</keyword>
<evidence type="ECO:0000313" key="3">
    <source>
        <dbReference type="Proteomes" id="UP000011688"/>
    </source>
</evidence>
<evidence type="ECO:0000313" key="2">
    <source>
        <dbReference type="EMBL" id="ELY56511.1"/>
    </source>
</evidence>
<dbReference type="AlphaFoldDB" id="L9X505"/>
<evidence type="ECO:0000256" key="1">
    <source>
        <dbReference type="SAM" id="Phobius"/>
    </source>
</evidence>
<dbReference type="STRING" id="1227497.C491_13267"/>
<organism evidence="2 3">
    <name type="scientific">Natronococcus amylolyticus DSM 10524</name>
    <dbReference type="NCBI Taxonomy" id="1227497"/>
    <lineage>
        <taxon>Archaea</taxon>
        <taxon>Methanobacteriati</taxon>
        <taxon>Methanobacteriota</taxon>
        <taxon>Stenosarchaea group</taxon>
        <taxon>Halobacteria</taxon>
        <taxon>Halobacteriales</taxon>
        <taxon>Natrialbaceae</taxon>
        <taxon>Natronococcus</taxon>
    </lineage>
</organism>
<keyword evidence="1" id="KW-0812">Transmembrane</keyword>
<name>L9X505_9EURY</name>
<dbReference type="InterPro" id="IPR040493">
    <property type="entry name" value="DUF5518"/>
</dbReference>
<feature type="transmembrane region" description="Helical" evidence="1">
    <location>
        <begin position="43"/>
        <end position="59"/>
    </location>
</feature>
<keyword evidence="3" id="KW-1185">Reference proteome</keyword>